<dbReference type="GO" id="GO:0070006">
    <property type="term" value="F:metalloaminopeptidase activity"/>
    <property type="evidence" value="ECO:0007669"/>
    <property type="project" value="TreeGrafter"/>
</dbReference>
<evidence type="ECO:0000256" key="1">
    <source>
        <dbReference type="ARBA" id="ARBA00001947"/>
    </source>
</evidence>
<dbReference type="GO" id="GO:0043171">
    <property type="term" value="P:peptide catabolic process"/>
    <property type="evidence" value="ECO:0007669"/>
    <property type="project" value="TreeGrafter"/>
</dbReference>
<name>A0A1Y2HW65_9FUNG</name>
<dbReference type="Pfam" id="PF17900">
    <property type="entry name" value="Peptidase_M1_N"/>
    <property type="match status" value="1"/>
</dbReference>
<feature type="domain" description="Aminopeptidase N-like N-terminal" evidence="9">
    <location>
        <begin position="140"/>
        <end position="316"/>
    </location>
</feature>
<dbReference type="InterPro" id="IPR027268">
    <property type="entry name" value="Peptidase_M4/M1_CTD_sf"/>
</dbReference>
<dbReference type="InterPro" id="IPR050344">
    <property type="entry name" value="Peptidase_M1_aminopeptidases"/>
</dbReference>
<dbReference type="GO" id="GO:0005615">
    <property type="term" value="C:extracellular space"/>
    <property type="evidence" value="ECO:0007669"/>
    <property type="project" value="TreeGrafter"/>
</dbReference>
<accession>A0A1Y2HW65</accession>
<dbReference type="Proteomes" id="UP000193411">
    <property type="component" value="Unassembled WGS sequence"/>
</dbReference>
<evidence type="ECO:0000259" key="9">
    <source>
        <dbReference type="Pfam" id="PF17900"/>
    </source>
</evidence>
<comment type="caution">
    <text evidence="10">The sequence shown here is derived from an EMBL/GenBank/DDBJ whole genome shotgun (WGS) entry which is preliminary data.</text>
</comment>
<dbReference type="SUPFAM" id="SSF63737">
    <property type="entry name" value="Leukotriene A4 hydrolase N-terminal domain"/>
    <property type="match status" value="1"/>
</dbReference>
<evidence type="ECO:0000256" key="5">
    <source>
        <dbReference type="ARBA" id="ARBA00022801"/>
    </source>
</evidence>
<protein>
    <submittedName>
        <fullName evidence="10">Peptidase family M1-domain-containing protein</fullName>
    </submittedName>
</protein>
<keyword evidence="6" id="KW-0862">Zinc</keyword>
<dbReference type="InterPro" id="IPR042097">
    <property type="entry name" value="Aminopeptidase_N-like_N_sf"/>
</dbReference>
<reference evidence="10 11" key="1">
    <citation type="submission" date="2016-07" db="EMBL/GenBank/DDBJ databases">
        <title>Pervasive Adenine N6-methylation of Active Genes in Fungi.</title>
        <authorList>
            <consortium name="DOE Joint Genome Institute"/>
            <person name="Mondo S.J."/>
            <person name="Dannebaum R.O."/>
            <person name="Kuo R.C."/>
            <person name="Labutti K."/>
            <person name="Haridas S."/>
            <person name="Kuo A."/>
            <person name="Salamov A."/>
            <person name="Ahrendt S.R."/>
            <person name="Lipzen A."/>
            <person name="Sullivan W."/>
            <person name="Andreopoulos W.B."/>
            <person name="Clum A."/>
            <person name="Lindquist E."/>
            <person name="Daum C."/>
            <person name="Ramamoorthy G.K."/>
            <person name="Gryganskyi A."/>
            <person name="Culley D."/>
            <person name="Magnuson J.K."/>
            <person name="James T.Y."/>
            <person name="O'Malley M.A."/>
            <person name="Stajich J.E."/>
            <person name="Spatafora J.W."/>
            <person name="Visel A."/>
            <person name="Grigoriev I.V."/>
        </authorList>
    </citation>
    <scope>NUCLEOTIDE SEQUENCE [LARGE SCALE GENOMIC DNA]</scope>
    <source>
        <strain evidence="10 11">PL171</strain>
    </source>
</reference>
<keyword evidence="7" id="KW-0482">Metalloprotease</keyword>
<evidence type="ECO:0000256" key="2">
    <source>
        <dbReference type="ARBA" id="ARBA00010136"/>
    </source>
</evidence>
<dbReference type="InterPro" id="IPR014782">
    <property type="entry name" value="Peptidase_M1_dom"/>
</dbReference>
<dbReference type="PANTHER" id="PTHR11533">
    <property type="entry name" value="PROTEASE M1 ZINC METALLOPROTEASE"/>
    <property type="match status" value="1"/>
</dbReference>
<dbReference type="AlphaFoldDB" id="A0A1Y2HW65"/>
<comment type="cofactor">
    <cofactor evidence="1">
        <name>Zn(2+)</name>
        <dbReference type="ChEBI" id="CHEBI:29105"/>
    </cofactor>
</comment>
<gene>
    <name evidence="10" type="ORF">BCR44DRAFT_1427878</name>
</gene>
<keyword evidence="4" id="KW-0479">Metal-binding</keyword>
<dbReference type="Pfam" id="PF01433">
    <property type="entry name" value="Peptidase_M1"/>
    <property type="match status" value="1"/>
</dbReference>
<dbReference type="PANTHER" id="PTHR11533:SF299">
    <property type="entry name" value="AMINOPEPTIDASE"/>
    <property type="match status" value="1"/>
</dbReference>
<dbReference type="GO" id="GO:0005737">
    <property type="term" value="C:cytoplasm"/>
    <property type="evidence" value="ECO:0007669"/>
    <property type="project" value="TreeGrafter"/>
</dbReference>
<evidence type="ECO:0000256" key="7">
    <source>
        <dbReference type="ARBA" id="ARBA00023049"/>
    </source>
</evidence>
<dbReference type="OrthoDB" id="79562at2759"/>
<dbReference type="Gene3D" id="2.60.40.1730">
    <property type="entry name" value="tricorn interacting facor f3 domain"/>
    <property type="match status" value="1"/>
</dbReference>
<keyword evidence="3" id="KW-0645">Protease</keyword>
<dbReference type="GO" id="GO:0008270">
    <property type="term" value="F:zinc ion binding"/>
    <property type="evidence" value="ECO:0007669"/>
    <property type="project" value="InterPro"/>
</dbReference>
<keyword evidence="5" id="KW-0378">Hydrolase</keyword>
<dbReference type="Gene3D" id="1.10.390.10">
    <property type="entry name" value="Neutral Protease Domain 2"/>
    <property type="match status" value="1"/>
</dbReference>
<evidence type="ECO:0000313" key="11">
    <source>
        <dbReference type="Proteomes" id="UP000193411"/>
    </source>
</evidence>
<evidence type="ECO:0000313" key="10">
    <source>
        <dbReference type="EMBL" id="ORZ38836.1"/>
    </source>
</evidence>
<organism evidence="10 11">
    <name type="scientific">Catenaria anguillulae PL171</name>
    <dbReference type="NCBI Taxonomy" id="765915"/>
    <lineage>
        <taxon>Eukaryota</taxon>
        <taxon>Fungi</taxon>
        <taxon>Fungi incertae sedis</taxon>
        <taxon>Blastocladiomycota</taxon>
        <taxon>Blastocladiomycetes</taxon>
        <taxon>Blastocladiales</taxon>
        <taxon>Catenariaceae</taxon>
        <taxon>Catenaria</taxon>
    </lineage>
</organism>
<dbReference type="SUPFAM" id="SSF55486">
    <property type="entry name" value="Metalloproteases ('zincins'), catalytic domain"/>
    <property type="match status" value="1"/>
</dbReference>
<dbReference type="InterPro" id="IPR045357">
    <property type="entry name" value="Aminopeptidase_N-like_N"/>
</dbReference>
<dbReference type="STRING" id="765915.A0A1Y2HW65"/>
<dbReference type="EMBL" id="MCFL01000007">
    <property type="protein sequence ID" value="ORZ38836.1"/>
    <property type="molecule type" value="Genomic_DNA"/>
</dbReference>
<evidence type="ECO:0000256" key="3">
    <source>
        <dbReference type="ARBA" id="ARBA00022670"/>
    </source>
</evidence>
<keyword evidence="11" id="KW-1185">Reference proteome</keyword>
<dbReference type="GO" id="GO:0006508">
    <property type="term" value="P:proteolysis"/>
    <property type="evidence" value="ECO:0007669"/>
    <property type="project" value="UniProtKB-KW"/>
</dbReference>
<evidence type="ECO:0000259" key="8">
    <source>
        <dbReference type="Pfam" id="PF01433"/>
    </source>
</evidence>
<dbReference type="PRINTS" id="PR00756">
    <property type="entry name" value="ALADIPTASE"/>
</dbReference>
<dbReference type="InterPro" id="IPR011989">
    <property type="entry name" value="ARM-like"/>
</dbReference>
<comment type="similarity">
    <text evidence="2">Belongs to the peptidase M1 family.</text>
</comment>
<evidence type="ECO:0000256" key="4">
    <source>
        <dbReference type="ARBA" id="ARBA00022723"/>
    </source>
</evidence>
<dbReference type="Gene3D" id="1.25.10.10">
    <property type="entry name" value="Leucine-rich Repeat Variant"/>
    <property type="match status" value="1"/>
</dbReference>
<feature type="domain" description="Peptidase M1 membrane alanine aminopeptidase" evidence="8">
    <location>
        <begin position="355"/>
        <end position="468"/>
    </location>
</feature>
<sequence length="854" mass="94596">MGTASDRANDRTHCRDLRFKTRHDLFPTRVSTTSIEVGGHACIAVGQNRGIASHPSPLSHLLPIGHQSTRLFHTSTPFAMPCNHHHASCAHVRAEAAVGDYTSAAFTAAPEGSKADFNDLEGFAEPSAVKQYAPNHALEPVHMDIAIKFDFERGSIVGNVTHTIKCNSTLAALAKSLTLNAVAFEDVQVAGDGIESFEYTGKEIHIVWSKAFTKGEERKITVTYSVERPTSGLFFNIPSLDYPSNGTYVVTDHETERARYWLPCVDVPAVRTKLTFRLTAPAAFEAVANGQLRGSTVDGDLKTTIYELDFPCPSYLLCLAVGDFVSIEDRPAKLAAGRHVPIRYFGAKHMKAEDIKRDKLNTPLPWPKYYQFCSPFVGGAMENISLVSWGDFLPCDEIAIRDLGHFMAIVNVHELGHTWFGDMTVIRHFENAWQKESWATYCESLWIEDTEGAAAGRMYRFDDLESYISETGSYMRPIVSKRYDHSWSMNVETDDFRKVLEEFSGLNLTQFFDQWFHSKGFPKIKAKYEYDAERKFVTEDGKIHRTVASFDGTVAKTTAAIHTGAKPVHIEVDPDGFQVFDFAEPFKPSFDILLATAKSARDPVNRVRAYRALLKEADFFTLRKVSPIALAEPMPQVRSKIAGALAGLRHAPAVDLLVALAEQETNDVARTAIFTRLQFKHTKVHAFAKRLLHDASANLTYRQRANLLVALATQRDAADYEYVKAHAAGQFPDGVKDYRSMVQAAAQGALARFRTEQAARDLLAIHKVVINADVPHGLVSGSLSALSAASHWVPEPLARELAETLAEGLTYTKHFRPRGVAYGALKNVAYGLAAQHASAMEAALVLHAEQDHPD</sequence>
<evidence type="ECO:0000256" key="6">
    <source>
        <dbReference type="ARBA" id="ARBA00022833"/>
    </source>
</evidence>
<proteinExistence type="inferred from homology"/>
<dbReference type="GO" id="GO:0016020">
    <property type="term" value="C:membrane"/>
    <property type="evidence" value="ECO:0007669"/>
    <property type="project" value="TreeGrafter"/>
</dbReference>
<dbReference type="GO" id="GO:0042277">
    <property type="term" value="F:peptide binding"/>
    <property type="evidence" value="ECO:0007669"/>
    <property type="project" value="TreeGrafter"/>
</dbReference>
<dbReference type="InterPro" id="IPR001930">
    <property type="entry name" value="Peptidase_M1"/>
</dbReference>